<feature type="domain" description="CRISPR system ring nuclease SSO2081-like" evidence="1">
    <location>
        <begin position="13"/>
        <end position="222"/>
    </location>
</feature>
<dbReference type="CDD" id="cd09741">
    <property type="entry name" value="Csx1_III-U"/>
    <property type="match status" value="1"/>
</dbReference>
<dbReference type="Pfam" id="PF09623">
    <property type="entry name" value="Cas_NE0113"/>
    <property type="match status" value="1"/>
</dbReference>
<evidence type="ECO:0000313" key="3">
    <source>
        <dbReference type="Proteomes" id="UP001162780"/>
    </source>
</evidence>
<protein>
    <submittedName>
        <fullName evidence="2">CRISPR-associated ring nuclease Csm6</fullName>
    </submittedName>
</protein>
<gene>
    <name evidence="2" type="primary">csm6</name>
    <name evidence="2" type="ORF">NM686_014865</name>
</gene>
<dbReference type="EMBL" id="CP113517">
    <property type="protein sequence ID" value="WAR43651.1"/>
    <property type="molecule type" value="Genomic_DNA"/>
</dbReference>
<dbReference type="InterPro" id="IPR019092">
    <property type="entry name" value="SSO2081-like_dom"/>
</dbReference>
<sequence length="370" mass="41016">MNQTRLLAVTGLTPQVVTETLYALHAQGERLPAEIHILTTAEGHQRAKLTLINEGWLARFYDDYQLTMPAFDEGHIHVLQQVDGQPLHDIRSQADNQAMADGITEWIRTFTTNSETALHVSIAGGRKTMGFYAGYALSLYGRQQDRLSHVLVSADYESHPQSYYPTPYSRVIYATDAGRKPVDSQNAEVILADIAFVRLRHGLDQALLQGKSSFSQSVANAQLALGPAQLSIDLSKRLLIAHGKPIKLTPADLAFYLWLLQRQAERLPAPQCPSDGAPDQDYAAEYLLHYRHITGEMGGADRTAAALQHGMSKTFFEQRKSRINKALHQVLGYAATAYLIQPVGKRPQTRYLIALSSEQIQIISSNGNKA</sequence>
<keyword evidence="3" id="KW-1185">Reference proteome</keyword>
<evidence type="ECO:0000259" key="1">
    <source>
        <dbReference type="Pfam" id="PF09623"/>
    </source>
</evidence>
<name>A0ABY7GGR6_9GAMM</name>
<dbReference type="NCBIfam" id="TIGR02584">
    <property type="entry name" value="cas_NE0113"/>
    <property type="match status" value="1"/>
</dbReference>
<organism evidence="2 3">
    <name type="scientific">Methylomonas rapida</name>
    <dbReference type="NCBI Taxonomy" id="2963939"/>
    <lineage>
        <taxon>Bacteria</taxon>
        <taxon>Pseudomonadati</taxon>
        <taxon>Pseudomonadota</taxon>
        <taxon>Gammaproteobacteria</taxon>
        <taxon>Methylococcales</taxon>
        <taxon>Methylococcaceae</taxon>
        <taxon>Methylomonas</taxon>
    </lineage>
</organism>
<dbReference type="InterPro" id="IPR013413">
    <property type="entry name" value="CRISPR-assoc_prot_NE0113"/>
</dbReference>
<evidence type="ECO:0000313" key="2">
    <source>
        <dbReference type="EMBL" id="WAR43651.1"/>
    </source>
</evidence>
<proteinExistence type="predicted"/>
<dbReference type="Proteomes" id="UP001162780">
    <property type="component" value="Chromosome"/>
</dbReference>
<accession>A0ABY7GGR6</accession>
<dbReference type="RefSeq" id="WP_255188638.1">
    <property type="nucleotide sequence ID" value="NZ_CP113517.1"/>
</dbReference>
<reference evidence="2" key="1">
    <citation type="submission" date="2022-11" db="EMBL/GenBank/DDBJ databases">
        <title>Methylomonas rapida sp. nov., Carotenoid-Producing Obligate Methanotrophs with High Growth Characteristics and Biotechnological Potential.</title>
        <authorList>
            <person name="Tikhonova E.N."/>
            <person name="Suleimanov R.Z."/>
            <person name="Miroshnikov K."/>
            <person name="Oshkin I.Y."/>
            <person name="Belova S.E."/>
            <person name="Danilova O.V."/>
            <person name="Ashikhmin A."/>
            <person name="Konopkin A."/>
            <person name="But S.Y."/>
            <person name="Khmelenina V.N."/>
            <person name="Kuznetsov N."/>
            <person name="Pimenov N.V."/>
            <person name="Dedysh S.N."/>
        </authorList>
    </citation>
    <scope>NUCLEOTIDE SEQUENCE</scope>
    <source>
        <strain evidence="2">MP1</strain>
    </source>
</reference>